<dbReference type="Proteomes" id="UP000306585">
    <property type="component" value="Unassembled WGS sequence"/>
</dbReference>
<feature type="domain" description="Urease accessory protein UreH-like transmembrane" evidence="2">
    <location>
        <begin position="12"/>
        <end position="212"/>
    </location>
</feature>
<feature type="transmembrane region" description="Helical" evidence="1">
    <location>
        <begin position="163"/>
        <end position="188"/>
    </location>
</feature>
<dbReference type="EMBL" id="VBRY01000002">
    <property type="protein sequence ID" value="TLS68541.1"/>
    <property type="molecule type" value="Genomic_DNA"/>
</dbReference>
<sequence length="230" mass="24144">MTESLLSAVMLMLPMGFMGSLHCVGMCGGLVSAVSLSRDRVWWSGLLLYQLGRVTTYALLGLVAGVAGAALHTFGGDMVQRLLAILAGSLMIVFALNLGGWLPDPLRRLSGWVARHLGLVRLAQHVAGSAGAGGWYLLGLANGLLPCGLVYAALSLSLAAGHAALAAIMMVLFGLGTIPAMMLVPSLFRRMTSAMRLHAMRAAAVMILVLGVMMVVRTVMHVHPMHTMAG</sequence>
<name>A0A5R9GQI5_9PROT</name>
<evidence type="ECO:0000313" key="3">
    <source>
        <dbReference type="EMBL" id="TLS68541.1"/>
    </source>
</evidence>
<evidence type="ECO:0000259" key="2">
    <source>
        <dbReference type="Pfam" id="PF13386"/>
    </source>
</evidence>
<dbReference type="InterPro" id="IPR039447">
    <property type="entry name" value="UreH-like_TM_dom"/>
</dbReference>
<keyword evidence="4" id="KW-1185">Reference proteome</keyword>
<comment type="caution">
    <text evidence="3">The sequence shown here is derived from an EMBL/GenBank/DDBJ whole genome shotgun (WGS) entry which is preliminary data.</text>
</comment>
<keyword evidence="1" id="KW-1133">Transmembrane helix</keyword>
<keyword evidence="1" id="KW-0812">Transmembrane</keyword>
<organism evidence="3 4">
    <name type="scientific">Mariprofundus erugo</name>
    <dbReference type="NCBI Taxonomy" id="2528639"/>
    <lineage>
        <taxon>Bacteria</taxon>
        <taxon>Pseudomonadati</taxon>
        <taxon>Pseudomonadota</taxon>
        <taxon>Candidatius Mariprofundia</taxon>
        <taxon>Mariprofundales</taxon>
        <taxon>Mariprofundaceae</taxon>
        <taxon>Mariprofundus</taxon>
    </lineage>
</organism>
<evidence type="ECO:0000313" key="4">
    <source>
        <dbReference type="Proteomes" id="UP000306585"/>
    </source>
</evidence>
<feature type="transmembrane region" description="Helical" evidence="1">
    <location>
        <begin position="135"/>
        <end position="156"/>
    </location>
</feature>
<gene>
    <name evidence="3" type="ORF">FEF65_02185</name>
</gene>
<feature type="transmembrane region" description="Helical" evidence="1">
    <location>
        <begin position="200"/>
        <end position="220"/>
    </location>
</feature>
<dbReference type="AlphaFoldDB" id="A0A5R9GQI5"/>
<dbReference type="PANTHER" id="PTHR42208">
    <property type="entry name" value="HEAVY METAL TRANSPORTER-RELATED"/>
    <property type="match status" value="1"/>
</dbReference>
<dbReference type="PANTHER" id="PTHR42208:SF1">
    <property type="entry name" value="HEAVY METAL TRANSPORTER"/>
    <property type="match status" value="1"/>
</dbReference>
<feature type="transmembrane region" description="Helical" evidence="1">
    <location>
        <begin position="82"/>
        <end position="102"/>
    </location>
</feature>
<dbReference type="Pfam" id="PF13386">
    <property type="entry name" value="DsbD_2"/>
    <property type="match status" value="1"/>
</dbReference>
<evidence type="ECO:0000256" key="1">
    <source>
        <dbReference type="SAM" id="Phobius"/>
    </source>
</evidence>
<accession>A0A5R9GQI5</accession>
<proteinExistence type="predicted"/>
<keyword evidence="1" id="KW-0472">Membrane</keyword>
<protein>
    <submittedName>
        <fullName evidence="3">Sulfite exporter TauE/SafE family protein</fullName>
    </submittedName>
</protein>
<dbReference type="RefSeq" id="WP_138238159.1">
    <property type="nucleotide sequence ID" value="NZ_VBRY01000002.1"/>
</dbReference>
<feature type="transmembrane region" description="Helical" evidence="1">
    <location>
        <begin position="57"/>
        <end position="75"/>
    </location>
</feature>
<reference evidence="3 4" key="1">
    <citation type="journal article" date="2019" name="Appl. Environ. Microbiol.">
        <title>Environmental Evidence and Genomic Insight of Iron-oxidizing Bacteria Preference Towards More Corrosion Resistant Stainless Steel at Higher Salinities.</title>
        <authorList>
            <person name="Garrison C.E."/>
            <person name="Price K.A."/>
            <person name="Field E.K."/>
        </authorList>
    </citation>
    <scope>NUCLEOTIDE SEQUENCE [LARGE SCALE GENOMIC DNA]</scope>
    <source>
        <strain evidence="3 4">P3</strain>
    </source>
</reference>